<evidence type="ECO:0000256" key="1">
    <source>
        <dbReference type="SAM" id="MobiDB-lite"/>
    </source>
</evidence>
<organism evidence="2 3">
    <name type="scientific">Actinokineospora auranticolor</name>
    <dbReference type="NCBI Taxonomy" id="155976"/>
    <lineage>
        <taxon>Bacteria</taxon>
        <taxon>Bacillati</taxon>
        <taxon>Actinomycetota</taxon>
        <taxon>Actinomycetes</taxon>
        <taxon>Pseudonocardiales</taxon>
        <taxon>Pseudonocardiaceae</taxon>
        <taxon>Actinokineospora</taxon>
    </lineage>
</organism>
<accession>A0A2S6GLJ1</accession>
<gene>
    <name evidence="2" type="ORF">CLV40_11114</name>
</gene>
<dbReference type="AlphaFoldDB" id="A0A2S6GLJ1"/>
<feature type="region of interest" description="Disordered" evidence="1">
    <location>
        <begin position="139"/>
        <end position="262"/>
    </location>
</feature>
<feature type="compositionally biased region" description="Basic and acidic residues" evidence="1">
    <location>
        <begin position="253"/>
        <end position="262"/>
    </location>
</feature>
<sequence>MLVGVFQGQLGRAAGFALVEQCDQGAGERGVPGARWGERDLVAGGGGHDERPAGVRGDCGDRRVGQRRYRPTGEAAVQHHQPVPRPAFREVPAHLGVRQRCRGQPQGTTVARAGRQVQVTGGAQQAVADVVHQQRGLGVLDRVRQGQPHLGRVRRDRDDGDVLREHAAPVDEHPRQVGDGLGHGRDVREPGPRHVPTGADQHSPGACSVQQGHRSRNPSPRPDQDRYPPTARYRGPERVASTGFVCTPTAILRNEHRKDATP</sequence>
<reference evidence="2 3" key="1">
    <citation type="submission" date="2018-02" db="EMBL/GenBank/DDBJ databases">
        <title>Genomic Encyclopedia of Archaeal and Bacterial Type Strains, Phase II (KMG-II): from individual species to whole genera.</title>
        <authorList>
            <person name="Goeker M."/>
        </authorList>
    </citation>
    <scope>NUCLEOTIDE SEQUENCE [LARGE SCALE GENOMIC DNA]</scope>
    <source>
        <strain evidence="2 3">YU 961-1</strain>
    </source>
</reference>
<keyword evidence="3" id="KW-1185">Reference proteome</keyword>
<evidence type="ECO:0000313" key="3">
    <source>
        <dbReference type="Proteomes" id="UP000239203"/>
    </source>
</evidence>
<name>A0A2S6GLJ1_9PSEU</name>
<feature type="compositionally biased region" description="Basic and acidic residues" evidence="1">
    <location>
        <begin position="153"/>
        <end position="192"/>
    </location>
</feature>
<comment type="caution">
    <text evidence="2">The sequence shown here is derived from an EMBL/GenBank/DDBJ whole genome shotgun (WGS) entry which is preliminary data.</text>
</comment>
<protein>
    <submittedName>
        <fullName evidence="2">Uncharacterized protein</fullName>
    </submittedName>
</protein>
<dbReference type="EMBL" id="PTIX01000011">
    <property type="protein sequence ID" value="PPK66050.1"/>
    <property type="molecule type" value="Genomic_DNA"/>
</dbReference>
<proteinExistence type="predicted"/>
<evidence type="ECO:0000313" key="2">
    <source>
        <dbReference type="EMBL" id="PPK66050.1"/>
    </source>
</evidence>
<dbReference type="Proteomes" id="UP000239203">
    <property type="component" value="Unassembled WGS sequence"/>
</dbReference>